<accession>A0A5E4Z134</accession>
<organism evidence="4 5">
    <name type="scientific">Pandoraea anhela</name>
    <dbReference type="NCBI Taxonomy" id="2508295"/>
    <lineage>
        <taxon>Bacteria</taxon>
        <taxon>Pseudomonadati</taxon>
        <taxon>Pseudomonadota</taxon>
        <taxon>Betaproteobacteria</taxon>
        <taxon>Burkholderiales</taxon>
        <taxon>Burkholderiaceae</taxon>
        <taxon>Pandoraea</taxon>
    </lineage>
</organism>
<keyword evidence="2" id="KW-1133">Transmembrane helix</keyword>
<name>A0A5E4Z134_9BURK</name>
<feature type="compositionally biased region" description="Polar residues" evidence="1">
    <location>
        <begin position="481"/>
        <end position="490"/>
    </location>
</feature>
<keyword evidence="2" id="KW-0812">Transmembrane</keyword>
<feature type="region of interest" description="Disordered" evidence="1">
    <location>
        <begin position="456"/>
        <end position="490"/>
    </location>
</feature>
<evidence type="ECO:0000256" key="1">
    <source>
        <dbReference type="SAM" id="MobiDB-lite"/>
    </source>
</evidence>
<evidence type="ECO:0000256" key="2">
    <source>
        <dbReference type="SAM" id="Phobius"/>
    </source>
</evidence>
<dbReference type="RefSeq" id="WP_150671385.1">
    <property type="nucleotide sequence ID" value="NZ_CABPSB010000029.1"/>
</dbReference>
<keyword evidence="2" id="KW-0472">Membrane</keyword>
<reference evidence="4 5" key="1">
    <citation type="submission" date="2019-08" db="EMBL/GenBank/DDBJ databases">
        <authorList>
            <person name="Peeters C."/>
        </authorList>
    </citation>
    <scope>NUCLEOTIDE SEQUENCE [LARGE SCALE GENOMIC DNA]</scope>
    <source>
        <strain evidence="4 5">LMG 31108</strain>
    </source>
</reference>
<feature type="region of interest" description="Disordered" evidence="1">
    <location>
        <begin position="344"/>
        <end position="443"/>
    </location>
</feature>
<feature type="compositionally biased region" description="Low complexity" evidence="1">
    <location>
        <begin position="424"/>
        <end position="434"/>
    </location>
</feature>
<feature type="signal peptide" evidence="3">
    <location>
        <begin position="1"/>
        <end position="22"/>
    </location>
</feature>
<feature type="transmembrane region" description="Helical" evidence="2">
    <location>
        <begin position="157"/>
        <end position="177"/>
    </location>
</feature>
<sequence>MKTLVKALPSVLLLIAAQCALAQNAPGLTALDVSGTIRQAILPSFGKLSTQAISWLVAFATLQFFITNYKLLFGDGDLQTAVGKLVGAVAWVGFCLYVIDNGPRFILGVGDQMFGLVGDMPTPGSIMQNTFGLAAIAAALAVGVGAIPLVGGTAGNIVVIVMLVVLVVGLYFALKIFMLQLELGLIAMLSPLSFSLLGLNTLRDQGIAPFKSLLSLVYRIILVGVILAAFSGVSDFLSSSLKSISVQQIVTDGLANAIGPIVQGIGAYAMLAFLLFKSDALASSLASGTASLSPSDFTAAAAAGAAAGAAAATGGAAAVSSAGKAPKSMAKFVDKLLGGGGSIQNVSPTGRAGEAPVFTPPTAPSLSVGAHASNDMPLTSPPSQPESSAAGGLEKSNVASGRYGTDPGDVSPKESVRADAPKTSGSAAGAAIGGQQEQLGSTKLEDKLEKLVDHLGQSNKPSAGQHLRELDQRLAHDKATTGVSISSHHD</sequence>
<dbReference type="AlphaFoldDB" id="A0A5E4Z134"/>
<feature type="transmembrane region" description="Helical" evidence="2">
    <location>
        <begin position="81"/>
        <end position="99"/>
    </location>
</feature>
<feature type="compositionally biased region" description="Basic and acidic residues" evidence="1">
    <location>
        <begin position="411"/>
        <end position="420"/>
    </location>
</feature>
<dbReference type="OrthoDB" id="9134099at2"/>
<dbReference type="Proteomes" id="UP000406256">
    <property type="component" value="Unassembled WGS sequence"/>
</dbReference>
<evidence type="ECO:0000313" key="5">
    <source>
        <dbReference type="Proteomes" id="UP000406256"/>
    </source>
</evidence>
<feature type="transmembrane region" description="Helical" evidence="2">
    <location>
        <begin position="130"/>
        <end position="150"/>
    </location>
</feature>
<feature type="transmembrane region" description="Helical" evidence="2">
    <location>
        <begin position="253"/>
        <end position="276"/>
    </location>
</feature>
<feature type="compositionally biased region" description="Basic and acidic residues" evidence="1">
    <location>
        <begin position="466"/>
        <end position="479"/>
    </location>
</feature>
<feature type="transmembrane region" description="Helical" evidence="2">
    <location>
        <begin position="183"/>
        <end position="202"/>
    </location>
</feature>
<keyword evidence="5" id="KW-1185">Reference proteome</keyword>
<feature type="chain" id="PRO_5022676284" description="P-type conjugative transfer protein TrbL" evidence="3">
    <location>
        <begin position="23"/>
        <end position="490"/>
    </location>
</feature>
<dbReference type="EMBL" id="CABPSB010000029">
    <property type="protein sequence ID" value="VVE54382.1"/>
    <property type="molecule type" value="Genomic_DNA"/>
</dbReference>
<evidence type="ECO:0000313" key="4">
    <source>
        <dbReference type="EMBL" id="VVE54382.1"/>
    </source>
</evidence>
<feature type="transmembrane region" description="Helical" evidence="2">
    <location>
        <begin position="214"/>
        <end position="233"/>
    </location>
</feature>
<evidence type="ECO:0008006" key="6">
    <source>
        <dbReference type="Google" id="ProtNLM"/>
    </source>
</evidence>
<feature type="transmembrane region" description="Helical" evidence="2">
    <location>
        <begin position="52"/>
        <end position="69"/>
    </location>
</feature>
<evidence type="ECO:0000256" key="3">
    <source>
        <dbReference type="SAM" id="SignalP"/>
    </source>
</evidence>
<keyword evidence="3" id="KW-0732">Signal</keyword>
<proteinExistence type="predicted"/>
<gene>
    <name evidence="4" type="ORF">PAN31108_04930</name>
</gene>
<protein>
    <recommendedName>
        <fullName evidence="6">P-type conjugative transfer protein TrbL</fullName>
    </recommendedName>
</protein>